<dbReference type="PANTHER" id="PTHR31896">
    <property type="entry name" value="FAMILY REGULATORY PROTEIN, PUTATIVE (AFU_ORTHOLOGUE AFUA_3G14730)-RELATED"/>
    <property type="match status" value="1"/>
</dbReference>
<feature type="compositionally biased region" description="Low complexity" evidence="2">
    <location>
        <begin position="96"/>
        <end position="116"/>
    </location>
</feature>
<accession>A0A8X7VIB7</accession>
<gene>
    <name evidence="3" type="ORF">Bca52824_023203</name>
</gene>
<name>A0A8X7VIB7_BRACI</name>
<proteinExistence type="predicted"/>
<evidence type="ECO:0008006" key="5">
    <source>
        <dbReference type="Google" id="ProtNLM"/>
    </source>
</evidence>
<keyword evidence="1" id="KW-0808">Transferase</keyword>
<dbReference type="InterPro" id="IPR051283">
    <property type="entry name" value="Sec_Metabolite_Acyltrans"/>
</dbReference>
<organism evidence="3 4">
    <name type="scientific">Brassica carinata</name>
    <name type="common">Ethiopian mustard</name>
    <name type="synonym">Abyssinian cabbage</name>
    <dbReference type="NCBI Taxonomy" id="52824"/>
    <lineage>
        <taxon>Eukaryota</taxon>
        <taxon>Viridiplantae</taxon>
        <taxon>Streptophyta</taxon>
        <taxon>Embryophyta</taxon>
        <taxon>Tracheophyta</taxon>
        <taxon>Spermatophyta</taxon>
        <taxon>Magnoliopsida</taxon>
        <taxon>eudicotyledons</taxon>
        <taxon>Gunneridae</taxon>
        <taxon>Pentapetalae</taxon>
        <taxon>rosids</taxon>
        <taxon>malvids</taxon>
        <taxon>Brassicales</taxon>
        <taxon>Brassicaceae</taxon>
        <taxon>Brassiceae</taxon>
        <taxon>Brassica</taxon>
    </lineage>
</organism>
<feature type="compositionally biased region" description="Polar residues" evidence="2">
    <location>
        <begin position="122"/>
        <end position="131"/>
    </location>
</feature>
<dbReference type="Gene3D" id="3.30.559.10">
    <property type="entry name" value="Chloramphenicol acetyltransferase-like domain"/>
    <property type="match status" value="1"/>
</dbReference>
<dbReference type="GO" id="GO:0016740">
    <property type="term" value="F:transferase activity"/>
    <property type="evidence" value="ECO:0007669"/>
    <property type="project" value="UniProtKB-KW"/>
</dbReference>
<dbReference type="Proteomes" id="UP000886595">
    <property type="component" value="Unassembled WGS sequence"/>
</dbReference>
<reference evidence="3 4" key="1">
    <citation type="submission" date="2020-02" db="EMBL/GenBank/DDBJ databases">
        <authorList>
            <person name="Ma Q."/>
            <person name="Huang Y."/>
            <person name="Song X."/>
            <person name="Pei D."/>
        </authorList>
    </citation>
    <scope>NUCLEOTIDE SEQUENCE [LARGE SCALE GENOMIC DNA]</scope>
    <source>
        <strain evidence="3">Sxm20200214</strain>
        <tissue evidence="3">Leaf</tissue>
    </source>
</reference>
<sequence>MGGKRKRKLMAPTSLINKARRPLPNQYDFVSKATTSNLPQVVLPNNNPAPSVRDYPPLRQLFPCSTFPPSGSAPVPQTQPPTRVPQSSGGEGTSYPQPGRRQSQSPPLEESPSSPLHGAPSPHSSQAQNSHGDPEDFTEFEAPVEPDLSEDVMDVLNRMLSQPGREEWTTVLSPKLEPGRLFKLEHVKDNTVSSYIDCDNNSSGARFVHAIAETISVSDSSPTGWLSVPDFIRGFFPMNGVKNADGVSEPLLALQVAEMKDGVFISFGYNHLVVNGSSMWKFFTDWSKILLKRFYYFGHSTS</sequence>
<dbReference type="OrthoDB" id="1087031at2759"/>
<comment type="caution">
    <text evidence="3">The sequence shown here is derived from an EMBL/GenBank/DDBJ whole genome shotgun (WGS) entry which is preliminary data.</text>
</comment>
<dbReference type="AlphaFoldDB" id="A0A8X7VIB7"/>
<dbReference type="EMBL" id="JAAMPC010000005">
    <property type="protein sequence ID" value="KAG2311646.1"/>
    <property type="molecule type" value="Genomic_DNA"/>
</dbReference>
<dbReference type="InterPro" id="IPR023213">
    <property type="entry name" value="CAT-like_dom_sf"/>
</dbReference>
<evidence type="ECO:0000313" key="4">
    <source>
        <dbReference type="Proteomes" id="UP000886595"/>
    </source>
</evidence>
<evidence type="ECO:0000313" key="3">
    <source>
        <dbReference type="EMBL" id="KAG2311646.1"/>
    </source>
</evidence>
<evidence type="ECO:0000256" key="2">
    <source>
        <dbReference type="SAM" id="MobiDB-lite"/>
    </source>
</evidence>
<evidence type="ECO:0000256" key="1">
    <source>
        <dbReference type="ARBA" id="ARBA00022679"/>
    </source>
</evidence>
<feature type="region of interest" description="Disordered" evidence="2">
    <location>
        <begin position="1"/>
        <end position="139"/>
    </location>
</feature>
<dbReference type="Pfam" id="PF02458">
    <property type="entry name" value="Transferase"/>
    <property type="match status" value="1"/>
</dbReference>
<feature type="compositionally biased region" description="Low complexity" evidence="2">
    <location>
        <begin position="37"/>
        <end position="50"/>
    </location>
</feature>
<dbReference type="PANTHER" id="PTHR31896:SF31">
    <property type="entry name" value="HXXXD-TYPE ACYL-TRANSFERASE FAMILY PROTEIN"/>
    <property type="match status" value="1"/>
</dbReference>
<protein>
    <recommendedName>
        <fullName evidence="5">Acetyltransferase</fullName>
    </recommendedName>
</protein>
<keyword evidence="4" id="KW-1185">Reference proteome</keyword>